<proteinExistence type="predicted"/>
<reference evidence="3" key="1">
    <citation type="submission" date="2022-08" db="EMBL/GenBank/DDBJ databases">
        <authorList>
            <person name="Kallberg Y."/>
            <person name="Tangrot J."/>
            <person name="Rosling A."/>
        </authorList>
    </citation>
    <scope>NUCLEOTIDE SEQUENCE</scope>
    <source>
        <strain evidence="3">Wild A</strain>
    </source>
</reference>
<protein>
    <submittedName>
        <fullName evidence="3">3991_t:CDS:1</fullName>
    </submittedName>
</protein>
<dbReference type="InterPro" id="IPR000719">
    <property type="entry name" value="Prot_kinase_dom"/>
</dbReference>
<organism evidence="3 4">
    <name type="scientific">Funneliformis geosporum</name>
    <dbReference type="NCBI Taxonomy" id="1117311"/>
    <lineage>
        <taxon>Eukaryota</taxon>
        <taxon>Fungi</taxon>
        <taxon>Fungi incertae sedis</taxon>
        <taxon>Mucoromycota</taxon>
        <taxon>Glomeromycotina</taxon>
        <taxon>Glomeromycetes</taxon>
        <taxon>Glomerales</taxon>
        <taxon>Glomeraceae</taxon>
        <taxon>Funneliformis</taxon>
    </lineage>
</organism>
<dbReference type="OrthoDB" id="300340at2759"/>
<gene>
    <name evidence="3" type="ORF">FWILDA_LOCUS5374</name>
</gene>
<feature type="region of interest" description="Disordered" evidence="1">
    <location>
        <begin position="219"/>
        <end position="240"/>
    </location>
</feature>
<feature type="non-terminal residue" evidence="3">
    <location>
        <position position="240"/>
    </location>
</feature>
<evidence type="ECO:0000313" key="3">
    <source>
        <dbReference type="EMBL" id="CAI2172028.1"/>
    </source>
</evidence>
<keyword evidence="4" id="KW-1185">Reference proteome</keyword>
<evidence type="ECO:0000313" key="4">
    <source>
        <dbReference type="Proteomes" id="UP001153678"/>
    </source>
</evidence>
<dbReference type="InterPro" id="IPR011009">
    <property type="entry name" value="Kinase-like_dom_sf"/>
</dbReference>
<name>A0A9W4WMA0_9GLOM</name>
<dbReference type="EMBL" id="CAMKVN010000888">
    <property type="protein sequence ID" value="CAI2172028.1"/>
    <property type="molecule type" value="Genomic_DNA"/>
</dbReference>
<feature type="domain" description="Protein kinase" evidence="2">
    <location>
        <begin position="1"/>
        <end position="240"/>
    </location>
</feature>
<dbReference type="Gene3D" id="1.10.510.10">
    <property type="entry name" value="Transferase(Phosphotransferase) domain 1"/>
    <property type="match status" value="1"/>
</dbReference>
<dbReference type="GO" id="GO:0005524">
    <property type="term" value="F:ATP binding"/>
    <property type="evidence" value="ECO:0007669"/>
    <property type="project" value="InterPro"/>
</dbReference>
<dbReference type="PANTHER" id="PTHR23257">
    <property type="entry name" value="SERINE-THREONINE PROTEIN KINASE"/>
    <property type="match status" value="1"/>
</dbReference>
<evidence type="ECO:0000256" key="1">
    <source>
        <dbReference type="SAM" id="MobiDB-lite"/>
    </source>
</evidence>
<dbReference type="AlphaFoldDB" id="A0A9W4WMA0"/>
<evidence type="ECO:0000259" key="2">
    <source>
        <dbReference type="PROSITE" id="PS50011"/>
    </source>
</evidence>
<dbReference type="GO" id="GO:0005737">
    <property type="term" value="C:cytoplasm"/>
    <property type="evidence" value="ECO:0007669"/>
    <property type="project" value="TreeGrafter"/>
</dbReference>
<dbReference type="GO" id="GO:0007165">
    <property type="term" value="P:signal transduction"/>
    <property type="evidence" value="ECO:0007669"/>
    <property type="project" value="TreeGrafter"/>
</dbReference>
<sequence length="240" mass="27956">ELIHMTRFSSQKQIADLMENIAKDSNPLNVYRYLIKTPIILHSIIKWIPFSQITNLQQIAEGGFGMVYKAKYLGVMPKVKDNSGSYFEYINETVAIKRLETIHNKELIHRDVHSGNILFVEQNDYRYQWQIGDLGLSQPANNTSLNNEIYWVIPYIAPEIFNGAPFSKKSDIYKYISKEYEFDMDTRRLLTINAQPLNAITTPNSSKKRKNKEIEAKTQNYQKQIKTSRESKHSLNFVLN</sequence>
<dbReference type="InterPro" id="IPR050167">
    <property type="entry name" value="Ser_Thr_protein_kinase"/>
</dbReference>
<comment type="caution">
    <text evidence="3">The sequence shown here is derived from an EMBL/GenBank/DDBJ whole genome shotgun (WGS) entry which is preliminary data.</text>
</comment>
<dbReference type="Pfam" id="PF00069">
    <property type="entry name" value="Pkinase"/>
    <property type="match status" value="1"/>
</dbReference>
<accession>A0A9W4WMA0</accession>
<dbReference type="PANTHER" id="PTHR23257:SF963">
    <property type="entry name" value="AT08303P"/>
    <property type="match status" value="1"/>
</dbReference>
<dbReference type="GO" id="GO:0004672">
    <property type="term" value="F:protein kinase activity"/>
    <property type="evidence" value="ECO:0007669"/>
    <property type="project" value="InterPro"/>
</dbReference>
<dbReference type="Proteomes" id="UP001153678">
    <property type="component" value="Unassembled WGS sequence"/>
</dbReference>
<dbReference type="SUPFAM" id="SSF56112">
    <property type="entry name" value="Protein kinase-like (PK-like)"/>
    <property type="match status" value="1"/>
</dbReference>
<dbReference type="PROSITE" id="PS50011">
    <property type="entry name" value="PROTEIN_KINASE_DOM"/>
    <property type="match status" value="1"/>
</dbReference>